<dbReference type="RefSeq" id="WP_091163362.1">
    <property type="nucleotide sequence ID" value="NZ_FNCG01000002.1"/>
</dbReference>
<evidence type="ECO:0000259" key="2">
    <source>
        <dbReference type="Pfam" id="PF08327"/>
    </source>
</evidence>
<accession>A0A1G7S9X3</accession>
<dbReference type="SUPFAM" id="SSF55961">
    <property type="entry name" value="Bet v1-like"/>
    <property type="match status" value="1"/>
</dbReference>
<comment type="similarity">
    <text evidence="1">Belongs to the AHA1 family.</text>
</comment>
<dbReference type="EMBL" id="FNCG01000002">
    <property type="protein sequence ID" value="SDG19836.1"/>
    <property type="molecule type" value="Genomic_DNA"/>
</dbReference>
<dbReference type="InterPro" id="IPR023393">
    <property type="entry name" value="START-like_dom_sf"/>
</dbReference>
<dbReference type="STRING" id="551996.SAMN05192573_102497"/>
<name>A0A1G7S9X3_9SPHI</name>
<evidence type="ECO:0000313" key="3">
    <source>
        <dbReference type="EMBL" id="SDG19836.1"/>
    </source>
</evidence>
<dbReference type="CDD" id="cd07814">
    <property type="entry name" value="SRPBCC_CalC_Aha1-like"/>
    <property type="match status" value="1"/>
</dbReference>
<feature type="domain" description="Activator of Hsp90 ATPase homologue 1/2-like C-terminal" evidence="2">
    <location>
        <begin position="13"/>
        <end position="135"/>
    </location>
</feature>
<reference evidence="4" key="1">
    <citation type="submission" date="2016-10" db="EMBL/GenBank/DDBJ databases">
        <authorList>
            <person name="Varghese N."/>
            <person name="Submissions S."/>
        </authorList>
    </citation>
    <scope>NUCLEOTIDE SEQUENCE [LARGE SCALE GENOMIC DNA]</scope>
    <source>
        <strain evidence="4">Gh-67</strain>
    </source>
</reference>
<dbReference type="Pfam" id="PF08327">
    <property type="entry name" value="AHSA1"/>
    <property type="match status" value="1"/>
</dbReference>
<evidence type="ECO:0000313" key="4">
    <source>
        <dbReference type="Proteomes" id="UP000199705"/>
    </source>
</evidence>
<gene>
    <name evidence="3" type="ORF">SAMN05192573_102497</name>
</gene>
<evidence type="ECO:0000256" key="1">
    <source>
        <dbReference type="ARBA" id="ARBA00006817"/>
    </source>
</evidence>
<dbReference type="Gene3D" id="3.30.530.20">
    <property type="match status" value="1"/>
</dbReference>
<sequence length="149" mass="17127">MAKIIQHQLFYPHPPAVVWEFLTDQELISQWLMPGDLKPVLGHEFQLRAKPMPEMDFDGIFYCKILEVIPFKKLSYSWKFGPGNGELSNSTVNWMLTEKDNGTELLLVHRDFADSVNPLMFSSMEKGWLVLINKMLQIINAEKDGTAQA</sequence>
<dbReference type="Proteomes" id="UP000199705">
    <property type="component" value="Unassembled WGS sequence"/>
</dbReference>
<protein>
    <submittedName>
        <fullName evidence="3">Uncharacterized conserved protein YndB, AHSA1/START domain</fullName>
    </submittedName>
</protein>
<organism evidence="3 4">
    <name type="scientific">Mucilaginibacter gossypii</name>
    <dbReference type="NCBI Taxonomy" id="551996"/>
    <lineage>
        <taxon>Bacteria</taxon>
        <taxon>Pseudomonadati</taxon>
        <taxon>Bacteroidota</taxon>
        <taxon>Sphingobacteriia</taxon>
        <taxon>Sphingobacteriales</taxon>
        <taxon>Sphingobacteriaceae</taxon>
        <taxon>Mucilaginibacter</taxon>
    </lineage>
</organism>
<dbReference type="InterPro" id="IPR013538">
    <property type="entry name" value="ASHA1/2-like_C"/>
</dbReference>
<dbReference type="AlphaFoldDB" id="A0A1G7S9X3"/>
<proteinExistence type="inferred from homology"/>
<keyword evidence="4" id="KW-1185">Reference proteome</keyword>